<name>A0A8S5U121_9CAUD</name>
<protein>
    <submittedName>
        <fullName evidence="1">IrrE N-terminal-like domain</fullName>
    </submittedName>
</protein>
<dbReference type="EMBL" id="BK015978">
    <property type="protein sequence ID" value="DAF88122.1"/>
    <property type="molecule type" value="Genomic_DNA"/>
</dbReference>
<accession>A0A8S5U121</accession>
<organism evidence="1">
    <name type="scientific">Siphoviridae sp. ctub511</name>
    <dbReference type="NCBI Taxonomy" id="2825714"/>
    <lineage>
        <taxon>Viruses</taxon>
        <taxon>Duplodnaviria</taxon>
        <taxon>Heunggongvirae</taxon>
        <taxon>Uroviricota</taxon>
        <taxon>Caudoviricetes</taxon>
    </lineage>
</organism>
<reference evidence="1" key="1">
    <citation type="journal article" date="2021" name="Proc. Natl. Acad. Sci. U.S.A.">
        <title>A Catalog of Tens of Thousands of Viruses from Human Metagenomes Reveals Hidden Associations with Chronic Diseases.</title>
        <authorList>
            <person name="Tisza M.J."/>
            <person name="Buck C.B."/>
        </authorList>
    </citation>
    <scope>NUCLEOTIDE SEQUENCE</scope>
    <source>
        <strain evidence="1">Ctub511</strain>
    </source>
</reference>
<evidence type="ECO:0000313" key="1">
    <source>
        <dbReference type="EMBL" id="DAF88122.1"/>
    </source>
</evidence>
<sequence>MDELYRVAYVDLPCKVHGLTAYYYEDGQAFYTVFVNARDSIERQHKTLQHELEHIRNGDLCTMLSVQDLEVLRHNLI</sequence>
<proteinExistence type="predicted"/>